<dbReference type="InterPro" id="IPR008698">
    <property type="entry name" value="NDUB7"/>
</dbReference>
<organism evidence="14 15">
    <name type="scientific">Penicillium steckii</name>
    <dbReference type="NCBI Taxonomy" id="303698"/>
    <lineage>
        <taxon>Eukaryota</taxon>
        <taxon>Fungi</taxon>
        <taxon>Dikarya</taxon>
        <taxon>Ascomycota</taxon>
        <taxon>Pezizomycotina</taxon>
        <taxon>Eurotiomycetes</taxon>
        <taxon>Eurotiomycetidae</taxon>
        <taxon>Eurotiales</taxon>
        <taxon>Aspergillaceae</taxon>
        <taxon>Penicillium</taxon>
    </lineage>
</organism>
<evidence type="ECO:0000256" key="8">
    <source>
        <dbReference type="ARBA" id="ARBA00022792"/>
    </source>
</evidence>
<evidence type="ECO:0000256" key="11">
    <source>
        <dbReference type="ARBA" id="ARBA00023136"/>
    </source>
</evidence>
<accession>A0A1V6SMF7</accession>
<comment type="caution">
    <text evidence="14">The sequence shown here is derived from an EMBL/GenBank/DDBJ whole genome shotgun (WGS) entry which is preliminary data.</text>
</comment>
<dbReference type="PANTHER" id="PTHR20900:SF0">
    <property type="entry name" value="NADH DEHYDROGENASE [UBIQUINONE] 1 BETA SUBCOMPLEX SUBUNIT 7"/>
    <property type="match status" value="1"/>
</dbReference>
<dbReference type="Pfam" id="PF05676">
    <property type="entry name" value="NDUF_B7"/>
    <property type="match status" value="1"/>
</dbReference>
<keyword evidence="6" id="KW-0813">Transport</keyword>
<dbReference type="PANTHER" id="PTHR20900">
    <property type="entry name" value="NADH:UBIQUINONE OXIDOREDUCTASE B18-LIKE SUBUNIT"/>
    <property type="match status" value="1"/>
</dbReference>
<name>A0A1V6SMF7_9EURO</name>
<evidence type="ECO:0000256" key="10">
    <source>
        <dbReference type="ARBA" id="ARBA00023128"/>
    </source>
</evidence>
<evidence type="ECO:0000313" key="15">
    <source>
        <dbReference type="Proteomes" id="UP000191285"/>
    </source>
</evidence>
<evidence type="ECO:0000256" key="13">
    <source>
        <dbReference type="SAM" id="MobiDB-lite"/>
    </source>
</evidence>
<keyword evidence="12" id="KW-1015">Disulfide bond</keyword>
<dbReference type="OrthoDB" id="268414at2759"/>
<dbReference type="GO" id="GO:0005758">
    <property type="term" value="C:mitochondrial intermembrane space"/>
    <property type="evidence" value="ECO:0007669"/>
    <property type="project" value="UniProtKB-SubCell"/>
</dbReference>
<evidence type="ECO:0000256" key="5">
    <source>
        <dbReference type="ARBA" id="ARBA00018677"/>
    </source>
</evidence>
<evidence type="ECO:0000256" key="9">
    <source>
        <dbReference type="ARBA" id="ARBA00022982"/>
    </source>
</evidence>
<keyword evidence="15" id="KW-1185">Reference proteome</keyword>
<keyword evidence="11" id="KW-0472">Membrane</keyword>
<keyword evidence="9" id="KW-0249">Electron transport</keyword>
<dbReference type="STRING" id="303698.A0A1V6SMF7"/>
<dbReference type="EMBL" id="MLKD01000029">
    <property type="protein sequence ID" value="OQE15241.1"/>
    <property type="molecule type" value="Genomic_DNA"/>
</dbReference>
<comment type="similarity">
    <text evidence="4">Belongs to the complex I NDUFB7 subunit family.</text>
</comment>
<evidence type="ECO:0000256" key="4">
    <source>
        <dbReference type="ARBA" id="ARBA00008006"/>
    </source>
</evidence>
<keyword evidence="8" id="KW-0999">Mitochondrion inner membrane</keyword>
<evidence type="ECO:0000256" key="12">
    <source>
        <dbReference type="ARBA" id="ARBA00023157"/>
    </source>
</evidence>
<dbReference type="GO" id="GO:0005743">
    <property type="term" value="C:mitochondrial inner membrane"/>
    <property type="evidence" value="ECO:0007669"/>
    <property type="project" value="UniProtKB-SubCell"/>
</dbReference>
<keyword evidence="7" id="KW-0679">Respiratory chain</keyword>
<gene>
    <name evidence="14" type="ORF">PENSTE_c029G03180</name>
</gene>
<sequence>MPDFSPQHLEWSLAGPTLKNYNDNIAALCGTKPHACLPRDLFMMESHDHREHRNIAKRVQTDSTSTSKPDSLHSSPSTTLDLAEMTVAESVKNAVGLGETSATRQEMSEARLPMQYRDSCAHLLIPLNRCRQAEYYLPWKCEDERHSYEKCQYEEFKKRVAKMDELRASKDSARSN</sequence>
<comment type="function">
    <text evidence="1">Accessory subunit of the mitochondrial membrane respiratory chain NADH dehydrogenase (Complex I), that is believed not to be involved in catalysis. Complex I functions in the transfer of electrons from NADH to the respiratory chain. The immediate electron acceptor for the enzyme is believed to be ubiquinone.</text>
</comment>
<dbReference type="PROSITE" id="PS51808">
    <property type="entry name" value="CHCH"/>
    <property type="match status" value="1"/>
</dbReference>
<evidence type="ECO:0000256" key="1">
    <source>
        <dbReference type="ARBA" id="ARBA00003195"/>
    </source>
</evidence>
<evidence type="ECO:0000256" key="2">
    <source>
        <dbReference type="ARBA" id="ARBA00004569"/>
    </source>
</evidence>
<evidence type="ECO:0000256" key="3">
    <source>
        <dbReference type="ARBA" id="ARBA00004637"/>
    </source>
</evidence>
<feature type="region of interest" description="Disordered" evidence="13">
    <location>
        <begin position="49"/>
        <end position="78"/>
    </location>
</feature>
<feature type="compositionally biased region" description="Polar residues" evidence="13">
    <location>
        <begin position="61"/>
        <end position="78"/>
    </location>
</feature>
<reference evidence="15" key="1">
    <citation type="journal article" date="2017" name="Nat. Microbiol.">
        <title>Global analysis of biosynthetic gene clusters reveals vast potential of secondary metabolite production in Penicillium species.</title>
        <authorList>
            <person name="Nielsen J.C."/>
            <person name="Grijseels S."/>
            <person name="Prigent S."/>
            <person name="Ji B."/>
            <person name="Dainat J."/>
            <person name="Nielsen K.F."/>
            <person name="Frisvad J.C."/>
            <person name="Workman M."/>
            <person name="Nielsen J."/>
        </authorList>
    </citation>
    <scope>NUCLEOTIDE SEQUENCE [LARGE SCALE GENOMIC DNA]</scope>
    <source>
        <strain evidence="15">IBT 24891</strain>
    </source>
</reference>
<evidence type="ECO:0000256" key="6">
    <source>
        <dbReference type="ARBA" id="ARBA00022448"/>
    </source>
</evidence>
<dbReference type="AlphaFoldDB" id="A0A1V6SMF7"/>
<comment type="subcellular location">
    <subcellularLocation>
        <location evidence="3">Mitochondrion inner membrane</location>
        <topology evidence="3">Peripheral membrane protein</topology>
    </subcellularLocation>
    <subcellularLocation>
        <location evidence="2">Mitochondrion intermembrane space</location>
    </subcellularLocation>
</comment>
<protein>
    <recommendedName>
        <fullName evidence="5">NADH dehydrogenase [ubiquinone] 1 beta subcomplex subunit 7</fullName>
    </recommendedName>
</protein>
<proteinExistence type="inferred from homology"/>
<evidence type="ECO:0000313" key="14">
    <source>
        <dbReference type="EMBL" id="OQE15241.1"/>
    </source>
</evidence>
<dbReference type="Proteomes" id="UP000191285">
    <property type="component" value="Unassembled WGS sequence"/>
</dbReference>
<keyword evidence="10" id="KW-0496">Mitochondrion</keyword>
<evidence type="ECO:0000256" key="7">
    <source>
        <dbReference type="ARBA" id="ARBA00022660"/>
    </source>
</evidence>